<dbReference type="AlphaFoldDB" id="A0A7C5I544"/>
<comment type="subcellular location">
    <subcellularLocation>
        <location evidence="8">Cytoplasm</location>
    </subcellularLocation>
</comment>
<evidence type="ECO:0000256" key="2">
    <source>
        <dbReference type="ARBA" id="ARBA00022679"/>
    </source>
</evidence>
<feature type="domain" description="Cytidylate kinase" evidence="9">
    <location>
        <begin position="8"/>
        <end position="221"/>
    </location>
</feature>
<comment type="catalytic activity">
    <reaction evidence="7 8">
        <text>CMP + ATP = CDP + ADP</text>
        <dbReference type="Rhea" id="RHEA:11600"/>
        <dbReference type="ChEBI" id="CHEBI:30616"/>
        <dbReference type="ChEBI" id="CHEBI:58069"/>
        <dbReference type="ChEBI" id="CHEBI:60377"/>
        <dbReference type="ChEBI" id="CHEBI:456216"/>
        <dbReference type="EC" id="2.7.4.25"/>
    </reaction>
</comment>
<evidence type="ECO:0000313" key="10">
    <source>
        <dbReference type="EMBL" id="HHF58542.1"/>
    </source>
</evidence>
<keyword evidence="8" id="KW-0963">Cytoplasm</keyword>
<dbReference type="GO" id="GO:0005829">
    <property type="term" value="C:cytosol"/>
    <property type="evidence" value="ECO:0007669"/>
    <property type="project" value="TreeGrafter"/>
</dbReference>
<dbReference type="GO" id="GO:0015949">
    <property type="term" value="P:nucleobase-containing small molecule interconversion"/>
    <property type="evidence" value="ECO:0007669"/>
    <property type="project" value="TreeGrafter"/>
</dbReference>
<keyword evidence="3 8" id="KW-0547">Nucleotide-binding</keyword>
<dbReference type="Proteomes" id="UP000886014">
    <property type="component" value="Unassembled WGS sequence"/>
</dbReference>
<dbReference type="EMBL" id="DRTV01000269">
    <property type="protein sequence ID" value="HHF58542.1"/>
    <property type="molecule type" value="Genomic_DNA"/>
</dbReference>
<dbReference type="PANTHER" id="PTHR21299">
    <property type="entry name" value="CYTIDYLATE KINASE/PANTOATE-BETA-ALANINE LIGASE"/>
    <property type="match status" value="1"/>
</dbReference>
<dbReference type="InterPro" id="IPR027417">
    <property type="entry name" value="P-loop_NTPase"/>
</dbReference>
<gene>
    <name evidence="8" type="primary">cmk</name>
    <name evidence="10" type="ORF">ENL41_03860</name>
</gene>
<dbReference type="GO" id="GO:0006220">
    <property type="term" value="P:pyrimidine nucleotide metabolic process"/>
    <property type="evidence" value="ECO:0007669"/>
    <property type="project" value="UniProtKB-UniRule"/>
</dbReference>
<keyword evidence="4 8" id="KW-0418">Kinase</keyword>
<dbReference type="GO" id="GO:0005524">
    <property type="term" value="F:ATP binding"/>
    <property type="evidence" value="ECO:0007669"/>
    <property type="project" value="UniProtKB-UniRule"/>
</dbReference>
<organism evidence="10">
    <name type="scientific">candidate division WOR-3 bacterium</name>
    <dbReference type="NCBI Taxonomy" id="2052148"/>
    <lineage>
        <taxon>Bacteria</taxon>
        <taxon>Bacteria division WOR-3</taxon>
    </lineage>
</organism>
<evidence type="ECO:0000259" key="9">
    <source>
        <dbReference type="Pfam" id="PF02224"/>
    </source>
</evidence>
<keyword evidence="5 8" id="KW-0067">ATP-binding</keyword>
<dbReference type="Gene3D" id="3.40.50.300">
    <property type="entry name" value="P-loop containing nucleotide triphosphate hydrolases"/>
    <property type="match status" value="1"/>
</dbReference>
<evidence type="ECO:0000256" key="1">
    <source>
        <dbReference type="ARBA" id="ARBA00009427"/>
    </source>
</evidence>
<dbReference type="CDD" id="cd02020">
    <property type="entry name" value="CMPK"/>
    <property type="match status" value="1"/>
</dbReference>
<dbReference type="InterPro" id="IPR003136">
    <property type="entry name" value="Cytidylate_kin"/>
</dbReference>
<dbReference type="GO" id="GO:0036431">
    <property type="term" value="F:dCMP kinase activity"/>
    <property type="evidence" value="ECO:0007669"/>
    <property type="project" value="InterPro"/>
</dbReference>
<name>A0A7C5I544_UNCW3</name>
<evidence type="ECO:0000256" key="3">
    <source>
        <dbReference type="ARBA" id="ARBA00022741"/>
    </source>
</evidence>
<accession>A0A7C5I544</accession>
<evidence type="ECO:0000256" key="8">
    <source>
        <dbReference type="HAMAP-Rule" id="MF_00238"/>
    </source>
</evidence>
<keyword evidence="2 8" id="KW-0808">Transferase</keyword>
<evidence type="ECO:0000256" key="7">
    <source>
        <dbReference type="ARBA" id="ARBA00048478"/>
    </source>
</evidence>
<dbReference type="NCBIfam" id="TIGR00017">
    <property type="entry name" value="cmk"/>
    <property type="match status" value="1"/>
</dbReference>
<proteinExistence type="inferred from homology"/>
<dbReference type="SUPFAM" id="SSF52540">
    <property type="entry name" value="P-loop containing nucleoside triphosphate hydrolases"/>
    <property type="match status" value="1"/>
</dbReference>
<dbReference type="Pfam" id="PF02224">
    <property type="entry name" value="Cytidylate_kin"/>
    <property type="match status" value="1"/>
</dbReference>
<dbReference type="InterPro" id="IPR011994">
    <property type="entry name" value="Cytidylate_kinase_dom"/>
</dbReference>
<dbReference type="PANTHER" id="PTHR21299:SF2">
    <property type="entry name" value="CYTIDYLATE KINASE"/>
    <property type="match status" value="1"/>
</dbReference>
<sequence length="229" mass="25628">MPHTNLKIAIDGPAGSGKSTTAKLVAKALGLLPIDTGAMYRAVALKVLREKIDPHDEEKVVEIAGKVNIEQKLENGEIHTYLDGEDVSTAIRTPEVNNTVSIISAYPGVRKKMVELQRKLAKAGGVVLEGRDIGTVVLPDADLKVYMIASLEERVRRRLKELKEKGMDVSLEDVKQEILMRDEMDSKREYSPLKIPEDAFILDTTNLTVEEQVEKILKEVERRFGLKRR</sequence>
<comment type="catalytic activity">
    <reaction evidence="6 8">
        <text>dCMP + ATP = dCDP + ADP</text>
        <dbReference type="Rhea" id="RHEA:25094"/>
        <dbReference type="ChEBI" id="CHEBI:30616"/>
        <dbReference type="ChEBI" id="CHEBI:57566"/>
        <dbReference type="ChEBI" id="CHEBI:58593"/>
        <dbReference type="ChEBI" id="CHEBI:456216"/>
        <dbReference type="EC" id="2.7.4.25"/>
    </reaction>
</comment>
<comment type="caution">
    <text evidence="10">The sequence shown here is derived from an EMBL/GenBank/DDBJ whole genome shotgun (WGS) entry which is preliminary data.</text>
</comment>
<comment type="similarity">
    <text evidence="1 8">Belongs to the cytidylate kinase family. Type 1 subfamily.</text>
</comment>
<evidence type="ECO:0000256" key="5">
    <source>
        <dbReference type="ARBA" id="ARBA00022840"/>
    </source>
</evidence>
<dbReference type="EC" id="2.7.4.25" evidence="8"/>
<protein>
    <recommendedName>
        <fullName evidence="8">Cytidylate kinase</fullName>
        <shortName evidence="8">CK</shortName>
        <ecNumber evidence="8">2.7.4.25</ecNumber>
    </recommendedName>
    <alternativeName>
        <fullName evidence="8">Cytidine monophosphate kinase</fullName>
        <shortName evidence="8">CMP kinase</shortName>
    </alternativeName>
</protein>
<evidence type="ECO:0000256" key="4">
    <source>
        <dbReference type="ARBA" id="ARBA00022777"/>
    </source>
</evidence>
<reference evidence="10" key="1">
    <citation type="journal article" date="2020" name="mSystems">
        <title>Genome- and Community-Level Interaction Insights into Carbon Utilization and Element Cycling Functions of Hydrothermarchaeota in Hydrothermal Sediment.</title>
        <authorList>
            <person name="Zhou Z."/>
            <person name="Liu Y."/>
            <person name="Xu W."/>
            <person name="Pan J."/>
            <person name="Luo Z.H."/>
            <person name="Li M."/>
        </authorList>
    </citation>
    <scope>NUCLEOTIDE SEQUENCE [LARGE SCALE GENOMIC DNA]</scope>
    <source>
        <strain evidence="10">HyVt-94</strain>
    </source>
</reference>
<feature type="binding site" evidence="8">
    <location>
        <begin position="12"/>
        <end position="20"/>
    </location>
    <ligand>
        <name>ATP</name>
        <dbReference type="ChEBI" id="CHEBI:30616"/>
    </ligand>
</feature>
<evidence type="ECO:0000256" key="6">
    <source>
        <dbReference type="ARBA" id="ARBA00047615"/>
    </source>
</evidence>
<dbReference type="HAMAP" id="MF_00238">
    <property type="entry name" value="Cytidyl_kinase_type1"/>
    <property type="match status" value="1"/>
</dbReference>